<feature type="region of interest" description="Disordered" evidence="1">
    <location>
        <begin position="98"/>
        <end position="120"/>
    </location>
</feature>
<dbReference type="Gene3D" id="3.40.50.10610">
    <property type="entry name" value="ABC-type transport auxiliary lipoprotein component"/>
    <property type="match status" value="1"/>
</dbReference>
<accession>N1UM48</accession>
<dbReference type="EMBL" id="AHNY02000044">
    <property type="protein sequence ID" value="EMY27323.1"/>
    <property type="molecule type" value="Genomic_DNA"/>
</dbReference>
<protein>
    <submittedName>
        <fullName evidence="2">Curli production assembly/transport component CsgG domain protein</fullName>
    </submittedName>
</protein>
<dbReference type="InterPro" id="IPR005534">
    <property type="entry name" value="Curli_assmbl/transp-comp_CsgG"/>
</dbReference>
<dbReference type="BioCyc" id="LINT1085541:G11IQ-5097-MONOMER"/>
<dbReference type="GO" id="GO:0030288">
    <property type="term" value="C:outer membrane-bounded periplasmic space"/>
    <property type="evidence" value="ECO:0007669"/>
    <property type="project" value="InterPro"/>
</dbReference>
<organism evidence="2 3">
    <name type="scientific">Leptospira interrogans serovar Australis str. 200703203</name>
    <dbReference type="NCBI Taxonomy" id="1085541"/>
    <lineage>
        <taxon>Bacteria</taxon>
        <taxon>Pseudomonadati</taxon>
        <taxon>Spirochaetota</taxon>
        <taxon>Spirochaetia</taxon>
        <taxon>Leptospirales</taxon>
        <taxon>Leptospiraceae</taxon>
        <taxon>Leptospira</taxon>
    </lineage>
</organism>
<reference evidence="2 3" key="1">
    <citation type="submission" date="2013-02" db="EMBL/GenBank/DDBJ databases">
        <authorList>
            <person name="Harkins D.M."/>
            <person name="Durkin A.S."/>
            <person name="Brinkac L.M."/>
            <person name="Haft D.H."/>
            <person name="Selengut J.D."/>
            <person name="Sanka R."/>
            <person name="DePew J."/>
            <person name="Purushe J."/>
            <person name="Picardeau M."/>
            <person name="Werts C."/>
            <person name="Goarant C."/>
            <person name="Vinetz J.M."/>
            <person name="Sutton G.G."/>
            <person name="Nierman W.C."/>
            <person name="Fouts D.E."/>
        </authorList>
    </citation>
    <scope>NUCLEOTIDE SEQUENCE [LARGE SCALE GENOMIC DNA]</scope>
    <source>
        <strain evidence="2 3">200703203</strain>
    </source>
</reference>
<evidence type="ECO:0000313" key="2">
    <source>
        <dbReference type="EMBL" id="EMY27323.1"/>
    </source>
</evidence>
<proteinExistence type="predicted"/>
<comment type="caution">
    <text evidence="2">The sequence shown here is derived from an EMBL/GenBank/DDBJ whole genome shotgun (WGS) entry which is preliminary data.</text>
</comment>
<sequence>MISDLFIVELSKDSSNILVERTKLAELLTEHSLEYSGLLDSDQARKLGKIIPIDLILTGSYSIQKIQTQEEIKISGRFIHVVTGEIVYAFNTTITQENQDSITNQNSSQQTTPEKNVLAT</sequence>
<dbReference type="Proteomes" id="UP000012220">
    <property type="component" value="Unassembled WGS sequence"/>
</dbReference>
<evidence type="ECO:0000256" key="1">
    <source>
        <dbReference type="SAM" id="MobiDB-lite"/>
    </source>
</evidence>
<name>N1UM48_LEPIR</name>
<dbReference type="Pfam" id="PF03783">
    <property type="entry name" value="CsgG"/>
    <property type="match status" value="1"/>
</dbReference>
<dbReference type="AlphaFoldDB" id="N1UM48"/>
<gene>
    <name evidence="2" type="ORF">LEP1GSC115_1759</name>
</gene>
<evidence type="ECO:0000313" key="3">
    <source>
        <dbReference type="Proteomes" id="UP000012220"/>
    </source>
</evidence>